<dbReference type="Proteomes" id="UP000023152">
    <property type="component" value="Unassembled WGS sequence"/>
</dbReference>
<evidence type="ECO:0000256" key="1">
    <source>
        <dbReference type="SAM" id="MobiDB-lite"/>
    </source>
</evidence>
<evidence type="ECO:0000313" key="2">
    <source>
        <dbReference type="EMBL" id="ETO25005.1"/>
    </source>
</evidence>
<gene>
    <name evidence="2" type="ORF">RFI_12141</name>
</gene>
<dbReference type="EMBL" id="ASPP01008805">
    <property type="protein sequence ID" value="ETO25005.1"/>
    <property type="molecule type" value="Genomic_DNA"/>
</dbReference>
<sequence length="314" mass="36953">MSLAKGGFDNNKEREERKEEGERGRKKKRGGGGRRKRNMLLFYYYYHYYYFKKRINGKTNNTCGINPKGEYAYKKKQSGLHWESEELELIIVTRITKKNSVRSRHNKRTNELWISIKLLRLLEVMNEGKTWEHIGMNLLSMLMEDQTAIAKTHPTKQQYKYATSMSIKERCEKYATSWCGLSGRRTCSTCRWTAYKLAKHLVRLGYEYQLDVEIQKAIEYIEQGLAIQTSLFGLNHSKNANVCLDLAHAYCDDAEHMKAIDIYGHDDPRVQELYKNVAFLYESIDRLDKAIEYHIKKLHSQLRYISRQSCTEAN</sequence>
<reference evidence="2 3" key="1">
    <citation type="journal article" date="2013" name="Curr. Biol.">
        <title>The Genome of the Foraminiferan Reticulomyxa filosa.</title>
        <authorList>
            <person name="Glockner G."/>
            <person name="Hulsmann N."/>
            <person name="Schleicher M."/>
            <person name="Noegel A.A."/>
            <person name="Eichinger L."/>
            <person name="Gallinger C."/>
            <person name="Pawlowski J."/>
            <person name="Sierra R."/>
            <person name="Euteneuer U."/>
            <person name="Pillet L."/>
            <person name="Moustafa A."/>
            <person name="Platzer M."/>
            <person name="Groth M."/>
            <person name="Szafranski K."/>
            <person name="Schliwa M."/>
        </authorList>
    </citation>
    <scope>NUCLEOTIDE SEQUENCE [LARGE SCALE GENOMIC DNA]</scope>
</reference>
<feature type="region of interest" description="Disordered" evidence="1">
    <location>
        <begin position="1"/>
        <end position="33"/>
    </location>
</feature>
<feature type="compositionally biased region" description="Basic residues" evidence="1">
    <location>
        <begin position="24"/>
        <end position="33"/>
    </location>
</feature>
<dbReference type="SUPFAM" id="SSF48452">
    <property type="entry name" value="TPR-like"/>
    <property type="match status" value="1"/>
</dbReference>
<keyword evidence="3" id="KW-1185">Reference proteome</keyword>
<accession>X6NFB1</accession>
<dbReference type="AlphaFoldDB" id="X6NFB1"/>
<comment type="caution">
    <text evidence="2">The sequence shown here is derived from an EMBL/GenBank/DDBJ whole genome shotgun (WGS) entry which is preliminary data.</text>
</comment>
<dbReference type="InterPro" id="IPR011990">
    <property type="entry name" value="TPR-like_helical_dom_sf"/>
</dbReference>
<evidence type="ECO:0000313" key="3">
    <source>
        <dbReference type="Proteomes" id="UP000023152"/>
    </source>
</evidence>
<feature type="compositionally biased region" description="Basic and acidic residues" evidence="1">
    <location>
        <begin position="10"/>
        <end position="23"/>
    </location>
</feature>
<proteinExistence type="predicted"/>
<dbReference type="Gene3D" id="1.25.40.10">
    <property type="entry name" value="Tetratricopeptide repeat domain"/>
    <property type="match status" value="1"/>
</dbReference>
<protein>
    <submittedName>
        <fullName evidence="2">Uncharacterized protein</fullName>
    </submittedName>
</protein>
<name>X6NFB1_RETFI</name>
<feature type="non-terminal residue" evidence="2">
    <location>
        <position position="314"/>
    </location>
</feature>
<organism evidence="2 3">
    <name type="scientific">Reticulomyxa filosa</name>
    <dbReference type="NCBI Taxonomy" id="46433"/>
    <lineage>
        <taxon>Eukaryota</taxon>
        <taxon>Sar</taxon>
        <taxon>Rhizaria</taxon>
        <taxon>Retaria</taxon>
        <taxon>Foraminifera</taxon>
        <taxon>Monothalamids</taxon>
        <taxon>Reticulomyxidae</taxon>
        <taxon>Reticulomyxa</taxon>
    </lineage>
</organism>